<dbReference type="Gramene" id="KRH60245">
    <property type="protein sequence ID" value="KRH60245"/>
    <property type="gene ID" value="GLYMA_05G228900"/>
</dbReference>
<dbReference type="AlphaFoldDB" id="A0A0R0K6D3"/>
<dbReference type="EnsemblPlants" id="KRH60245">
    <property type="protein sequence ID" value="KRH60245"/>
    <property type="gene ID" value="GLYMA_05G228900"/>
</dbReference>
<dbReference type="EMBL" id="CM000838">
    <property type="protein sequence ID" value="KRH60245.1"/>
    <property type="molecule type" value="Genomic_DNA"/>
</dbReference>
<protein>
    <submittedName>
        <fullName evidence="1 2">Uncharacterized protein</fullName>
    </submittedName>
</protein>
<proteinExistence type="predicted"/>
<reference evidence="2" key="2">
    <citation type="submission" date="2018-02" db="UniProtKB">
        <authorList>
            <consortium name="EnsemblPlants"/>
        </authorList>
    </citation>
    <scope>IDENTIFICATION</scope>
    <source>
        <strain evidence="2">Williams 82</strain>
    </source>
</reference>
<sequence>MGVAFIFLRKRKRAQGDCSREQRRRVIYCQVIWYLMLPTTWKIEIRFRLYALLKTENGVSGFREIKGAFE</sequence>
<organism evidence="1">
    <name type="scientific">Glycine max</name>
    <name type="common">Soybean</name>
    <name type="synonym">Glycine hispida</name>
    <dbReference type="NCBI Taxonomy" id="3847"/>
    <lineage>
        <taxon>Eukaryota</taxon>
        <taxon>Viridiplantae</taxon>
        <taxon>Streptophyta</taxon>
        <taxon>Embryophyta</taxon>
        <taxon>Tracheophyta</taxon>
        <taxon>Spermatophyta</taxon>
        <taxon>Magnoliopsida</taxon>
        <taxon>eudicotyledons</taxon>
        <taxon>Gunneridae</taxon>
        <taxon>Pentapetalae</taxon>
        <taxon>rosids</taxon>
        <taxon>fabids</taxon>
        <taxon>Fabales</taxon>
        <taxon>Fabaceae</taxon>
        <taxon>Papilionoideae</taxon>
        <taxon>50 kb inversion clade</taxon>
        <taxon>NPAAA clade</taxon>
        <taxon>indigoferoid/millettioid clade</taxon>
        <taxon>Phaseoleae</taxon>
        <taxon>Glycine</taxon>
        <taxon>Glycine subgen. Soja</taxon>
    </lineage>
</organism>
<name>A0A0R0K6D3_SOYBN</name>
<evidence type="ECO:0000313" key="1">
    <source>
        <dbReference type="EMBL" id="KRH60245.1"/>
    </source>
</evidence>
<reference evidence="1" key="3">
    <citation type="submission" date="2018-07" db="EMBL/GenBank/DDBJ databases">
        <title>WGS assembly of Glycine max.</title>
        <authorList>
            <person name="Schmutz J."/>
            <person name="Cannon S."/>
            <person name="Schlueter J."/>
            <person name="Ma J."/>
            <person name="Mitros T."/>
            <person name="Nelson W."/>
            <person name="Hyten D."/>
            <person name="Song Q."/>
            <person name="Thelen J."/>
            <person name="Cheng J."/>
            <person name="Xu D."/>
            <person name="Hellsten U."/>
            <person name="May G."/>
            <person name="Yu Y."/>
            <person name="Sakurai T."/>
            <person name="Umezawa T."/>
            <person name="Bhattacharyya M."/>
            <person name="Sandhu D."/>
            <person name="Valliyodan B."/>
            <person name="Lindquist E."/>
            <person name="Peto M."/>
            <person name="Grant D."/>
            <person name="Shu S."/>
            <person name="Goodstein D."/>
            <person name="Barry K."/>
            <person name="Futrell-Griggs M."/>
            <person name="Abernathy B."/>
            <person name="Du J."/>
            <person name="Tian Z."/>
            <person name="Zhu L."/>
            <person name="Gill N."/>
            <person name="Joshi T."/>
            <person name="Libault M."/>
            <person name="Sethuraman A."/>
            <person name="Zhang X."/>
            <person name="Shinozaki K."/>
            <person name="Nguyen H."/>
            <person name="Wing R."/>
            <person name="Cregan P."/>
            <person name="Specht J."/>
            <person name="Grimwood J."/>
            <person name="Rokhsar D."/>
            <person name="Stacey G."/>
            <person name="Shoemaker R."/>
            <person name="Jackson S."/>
        </authorList>
    </citation>
    <scope>NUCLEOTIDE SEQUENCE</scope>
    <source>
        <tissue evidence="1">Callus</tissue>
    </source>
</reference>
<evidence type="ECO:0000313" key="2">
    <source>
        <dbReference type="EnsemblPlants" id="KRH60245"/>
    </source>
</evidence>
<evidence type="ECO:0000313" key="3">
    <source>
        <dbReference type="Proteomes" id="UP000008827"/>
    </source>
</evidence>
<reference evidence="1 2" key="1">
    <citation type="journal article" date="2010" name="Nature">
        <title>Genome sequence of the palaeopolyploid soybean.</title>
        <authorList>
            <person name="Schmutz J."/>
            <person name="Cannon S.B."/>
            <person name="Schlueter J."/>
            <person name="Ma J."/>
            <person name="Mitros T."/>
            <person name="Nelson W."/>
            <person name="Hyten D.L."/>
            <person name="Song Q."/>
            <person name="Thelen J.J."/>
            <person name="Cheng J."/>
            <person name="Xu D."/>
            <person name="Hellsten U."/>
            <person name="May G.D."/>
            <person name="Yu Y."/>
            <person name="Sakurai T."/>
            <person name="Umezawa T."/>
            <person name="Bhattacharyya M.K."/>
            <person name="Sandhu D."/>
            <person name="Valliyodan B."/>
            <person name="Lindquist E."/>
            <person name="Peto M."/>
            <person name="Grant D."/>
            <person name="Shu S."/>
            <person name="Goodstein D."/>
            <person name="Barry K."/>
            <person name="Futrell-Griggs M."/>
            <person name="Abernathy B."/>
            <person name="Du J."/>
            <person name="Tian Z."/>
            <person name="Zhu L."/>
            <person name="Gill N."/>
            <person name="Joshi T."/>
            <person name="Libault M."/>
            <person name="Sethuraman A."/>
            <person name="Zhang X.-C."/>
            <person name="Shinozaki K."/>
            <person name="Nguyen H.T."/>
            <person name="Wing R.A."/>
            <person name="Cregan P."/>
            <person name="Specht J."/>
            <person name="Grimwood J."/>
            <person name="Rokhsar D."/>
            <person name="Stacey G."/>
            <person name="Shoemaker R.C."/>
            <person name="Jackson S.A."/>
        </authorList>
    </citation>
    <scope>NUCLEOTIDE SEQUENCE</scope>
    <source>
        <strain evidence="2">cv. Williams 82</strain>
        <tissue evidence="1">Callus</tissue>
    </source>
</reference>
<dbReference type="InParanoid" id="A0A0R0K6D3"/>
<dbReference type="Proteomes" id="UP000008827">
    <property type="component" value="Chromosome 5"/>
</dbReference>
<gene>
    <name evidence="1" type="ORF">GLYMA_05G228900</name>
</gene>
<accession>A0A0R0K6D3</accession>
<keyword evidence="3" id="KW-1185">Reference proteome</keyword>